<sequence length="581" mass="65351">MTNSDLSFVSSSTAIKPPQASLASLKNCLHHSCSGNSRTLSQHLTNLSWILFWFEAALGLRINLAKSEIILIGEVEEVDELAVELGCRVGQLLVVYLGLPLGVSNKVVSRWDGVEGKVRRRLVLWKSQYISKGRRITLIKSTMASMPVYQMPLFRMPISRKAHLVKWEVVCGDKEKGGLGIRKLTLVNKALLGKWIWRFACDKEVLWKQVLVAKYGQEDKKTTKRFFFGGGGNLERKAHLVKWEVVCGDKEKGGLGIRKLTLVNKALLGKWIWRFACDKEVLWKQVLVAKYGQEDYGWRTKKAVGAFGVGVWKEILKETGWCWDNLVFKVGKDNKIRITWEEDSVFWKGGGSGQLRVKEVYSRLDRLEQKWIEVTVDTQVDALIDAVKQGFRSKVLDSGVGVSRTMVFANTVEAVEAISKILHRAGVECFRYHRDSSLEERAKTLVDFQQKGGVLVCTDSAARGLDIPNISHVIQGRTLAMSKLLNEEGKDKNTHLKDEADFATSALDFLHRVGRTARAGQFGLVTSLYTESNRDLVAAIRQADKLGQPVDAAFSRKRSFRNKLKKRGTNKLGDVEERVLA</sequence>
<dbReference type="SMART" id="SM00490">
    <property type="entry name" value="HELICc"/>
    <property type="match status" value="1"/>
</dbReference>
<dbReference type="PROSITE" id="PS51194">
    <property type="entry name" value="HELICASE_CTER"/>
    <property type="match status" value="1"/>
</dbReference>
<dbReference type="Proteomes" id="UP000288805">
    <property type="component" value="Unassembled WGS sequence"/>
</dbReference>
<dbReference type="InterPro" id="IPR027417">
    <property type="entry name" value="P-loop_NTPase"/>
</dbReference>
<organism evidence="2 3">
    <name type="scientific">Vitis vinifera</name>
    <name type="common">Grape</name>
    <dbReference type="NCBI Taxonomy" id="29760"/>
    <lineage>
        <taxon>Eukaryota</taxon>
        <taxon>Viridiplantae</taxon>
        <taxon>Streptophyta</taxon>
        <taxon>Embryophyta</taxon>
        <taxon>Tracheophyta</taxon>
        <taxon>Spermatophyta</taxon>
        <taxon>Magnoliopsida</taxon>
        <taxon>eudicotyledons</taxon>
        <taxon>Gunneridae</taxon>
        <taxon>Pentapetalae</taxon>
        <taxon>rosids</taxon>
        <taxon>Vitales</taxon>
        <taxon>Vitaceae</taxon>
        <taxon>Viteae</taxon>
        <taxon>Vitis</taxon>
    </lineage>
</organism>
<dbReference type="EMBL" id="QGNW01001287">
    <property type="protein sequence ID" value="RVW47147.1"/>
    <property type="molecule type" value="Genomic_DNA"/>
</dbReference>
<keyword evidence="2" id="KW-0378">Hydrolase</keyword>
<dbReference type="SUPFAM" id="SSF52540">
    <property type="entry name" value="P-loop containing nucleoside triphosphate hydrolases"/>
    <property type="match status" value="1"/>
</dbReference>
<dbReference type="GO" id="GO:0004386">
    <property type="term" value="F:helicase activity"/>
    <property type="evidence" value="ECO:0007669"/>
    <property type="project" value="UniProtKB-KW"/>
</dbReference>
<keyword evidence="2" id="KW-0067">ATP-binding</keyword>
<proteinExistence type="predicted"/>
<keyword evidence="2" id="KW-0547">Nucleotide-binding</keyword>
<dbReference type="PANTHER" id="PTHR33116">
    <property type="entry name" value="REVERSE TRANSCRIPTASE ZINC-BINDING DOMAIN-CONTAINING PROTEIN-RELATED-RELATED"/>
    <property type="match status" value="1"/>
</dbReference>
<protein>
    <submittedName>
        <fullName evidence="2">DEAD-box ATP-dependent RNA helicase 22</fullName>
    </submittedName>
</protein>
<reference evidence="2 3" key="1">
    <citation type="journal article" date="2018" name="PLoS Genet.">
        <title>Population sequencing reveals clonal diversity and ancestral inbreeding in the grapevine cultivar Chardonnay.</title>
        <authorList>
            <person name="Roach M.J."/>
            <person name="Johnson D.L."/>
            <person name="Bohlmann J."/>
            <person name="van Vuuren H.J."/>
            <person name="Jones S.J."/>
            <person name="Pretorius I.S."/>
            <person name="Schmidt S.A."/>
            <person name="Borneman A.R."/>
        </authorList>
    </citation>
    <scope>NUCLEOTIDE SEQUENCE [LARGE SCALE GENOMIC DNA]</scope>
    <source>
        <strain evidence="3">cv. Chardonnay</strain>
        <tissue evidence="2">Leaf</tissue>
    </source>
</reference>
<evidence type="ECO:0000313" key="2">
    <source>
        <dbReference type="EMBL" id="RVW47147.1"/>
    </source>
</evidence>
<comment type="caution">
    <text evidence="2">The sequence shown here is derived from an EMBL/GenBank/DDBJ whole genome shotgun (WGS) entry which is preliminary data.</text>
</comment>
<name>A0A438EHF4_VITVI</name>
<dbReference type="Gene3D" id="3.40.50.300">
    <property type="entry name" value="P-loop containing nucleotide triphosphate hydrolases"/>
    <property type="match status" value="1"/>
</dbReference>
<dbReference type="PANTHER" id="PTHR33116:SF78">
    <property type="entry name" value="OS12G0587133 PROTEIN"/>
    <property type="match status" value="1"/>
</dbReference>
<evidence type="ECO:0000313" key="3">
    <source>
        <dbReference type="Proteomes" id="UP000288805"/>
    </source>
</evidence>
<gene>
    <name evidence="2" type="primary">Os09g0383400_1</name>
    <name evidence="2" type="ORF">CK203_070171</name>
</gene>
<dbReference type="AlphaFoldDB" id="A0A438EHF4"/>
<evidence type="ECO:0000259" key="1">
    <source>
        <dbReference type="PROSITE" id="PS51194"/>
    </source>
</evidence>
<feature type="domain" description="Helicase C-terminal" evidence="1">
    <location>
        <begin position="379"/>
        <end position="568"/>
    </location>
</feature>
<dbReference type="Pfam" id="PF00271">
    <property type="entry name" value="Helicase_C"/>
    <property type="match status" value="1"/>
</dbReference>
<accession>A0A438EHF4</accession>
<keyword evidence="2" id="KW-0347">Helicase</keyword>
<dbReference type="InterPro" id="IPR001650">
    <property type="entry name" value="Helicase_C-like"/>
</dbReference>
<dbReference type="CDD" id="cd18787">
    <property type="entry name" value="SF2_C_DEAD"/>
    <property type="match status" value="1"/>
</dbReference>